<gene>
    <name evidence="2" type="ORF">BJ212DRAFT_1481221</name>
</gene>
<protein>
    <recommendedName>
        <fullName evidence="1">CHAT domain-containing protein</fullName>
    </recommendedName>
</protein>
<dbReference type="GeneID" id="64634239"/>
<dbReference type="InterPro" id="IPR024983">
    <property type="entry name" value="CHAT_dom"/>
</dbReference>
<accession>A0A9P7JD62</accession>
<dbReference type="Pfam" id="PF12770">
    <property type="entry name" value="CHAT"/>
    <property type="match status" value="1"/>
</dbReference>
<keyword evidence="3" id="KW-1185">Reference proteome</keyword>
<evidence type="ECO:0000313" key="2">
    <source>
        <dbReference type="EMBL" id="KAG1816145.1"/>
    </source>
</evidence>
<sequence>MSSRHNVMKEFPSTLAVDAASCALRSSGMTRPSTHFDSLQTRGDHAVALMKRFRDLGSLLDKPPASHLKGTPRVDVEAEANRYRRLVEDRNRAVEEIRKIEGFSRFLLLPVFSNLQDAARDGPIIVLIASKSSCDAITIPHKQPPTSIQLPINLEKLQILVVKFQRTSRPALTKALMELWDDIVRPVVDNLRDVHGKPLALLNITQTDPSRHEFAFLSAGETAVGDHDTPDEVIHLVAGLQFAGVKGVVGTLWKVDDSTVQRLVEGFYKKLWGWHDEFQASCPSAAPSGPVVGL</sequence>
<proteinExistence type="predicted"/>
<evidence type="ECO:0000313" key="3">
    <source>
        <dbReference type="Proteomes" id="UP000807769"/>
    </source>
</evidence>
<dbReference type="EMBL" id="JABBWG010000017">
    <property type="protein sequence ID" value="KAG1816145.1"/>
    <property type="molecule type" value="Genomic_DNA"/>
</dbReference>
<dbReference type="Proteomes" id="UP000807769">
    <property type="component" value="Unassembled WGS sequence"/>
</dbReference>
<dbReference type="RefSeq" id="XP_041192951.1">
    <property type="nucleotide sequence ID" value="XM_041340223.1"/>
</dbReference>
<name>A0A9P7JD62_9AGAM</name>
<dbReference type="AlphaFoldDB" id="A0A9P7JD62"/>
<feature type="domain" description="CHAT" evidence="1">
    <location>
        <begin position="195"/>
        <end position="272"/>
    </location>
</feature>
<comment type="caution">
    <text evidence="2">The sequence shown here is derived from an EMBL/GenBank/DDBJ whole genome shotgun (WGS) entry which is preliminary data.</text>
</comment>
<dbReference type="OrthoDB" id="9991317at2759"/>
<reference evidence="2" key="1">
    <citation type="journal article" date="2020" name="New Phytol.">
        <title>Comparative genomics reveals dynamic genome evolution in host specialist ectomycorrhizal fungi.</title>
        <authorList>
            <person name="Lofgren L.A."/>
            <person name="Nguyen N.H."/>
            <person name="Vilgalys R."/>
            <person name="Ruytinx J."/>
            <person name="Liao H.L."/>
            <person name="Branco S."/>
            <person name="Kuo A."/>
            <person name="LaButti K."/>
            <person name="Lipzen A."/>
            <person name="Andreopoulos W."/>
            <person name="Pangilinan J."/>
            <person name="Riley R."/>
            <person name="Hundley H."/>
            <person name="Na H."/>
            <person name="Barry K."/>
            <person name="Grigoriev I.V."/>
            <person name="Stajich J.E."/>
            <person name="Kennedy P.G."/>
        </authorList>
    </citation>
    <scope>NUCLEOTIDE SEQUENCE</scope>
    <source>
        <strain evidence="2">MN1</strain>
    </source>
</reference>
<evidence type="ECO:0000259" key="1">
    <source>
        <dbReference type="Pfam" id="PF12770"/>
    </source>
</evidence>
<organism evidence="2 3">
    <name type="scientific">Suillus subaureus</name>
    <dbReference type="NCBI Taxonomy" id="48587"/>
    <lineage>
        <taxon>Eukaryota</taxon>
        <taxon>Fungi</taxon>
        <taxon>Dikarya</taxon>
        <taxon>Basidiomycota</taxon>
        <taxon>Agaricomycotina</taxon>
        <taxon>Agaricomycetes</taxon>
        <taxon>Agaricomycetidae</taxon>
        <taxon>Boletales</taxon>
        <taxon>Suillineae</taxon>
        <taxon>Suillaceae</taxon>
        <taxon>Suillus</taxon>
    </lineage>
</organism>